<dbReference type="SUPFAM" id="SSF63380">
    <property type="entry name" value="Riboflavin synthase domain-like"/>
    <property type="match status" value="1"/>
</dbReference>
<dbReference type="InterPro" id="IPR007037">
    <property type="entry name" value="SIP_rossman_dom"/>
</dbReference>
<dbReference type="Gene3D" id="3.40.50.80">
    <property type="entry name" value="Nucleotide-binding domain of ferredoxin-NADP reductase (FNR) module"/>
    <property type="match status" value="1"/>
</dbReference>
<dbReference type="Proteomes" id="UP000437709">
    <property type="component" value="Unassembled WGS sequence"/>
</dbReference>
<dbReference type="CDD" id="cd06193">
    <property type="entry name" value="siderophore_interacting"/>
    <property type="match status" value="1"/>
</dbReference>
<dbReference type="InterPro" id="IPR039374">
    <property type="entry name" value="SIP_fam"/>
</dbReference>
<dbReference type="InterPro" id="IPR017938">
    <property type="entry name" value="Riboflavin_synthase-like_b-brl"/>
</dbReference>
<protein>
    <submittedName>
        <fullName evidence="2">Siderophore-interacting protein</fullName>
    </submittedName>
</protein>
<dbReference type="InterPro" id="IPR013113">
    <property type="entry name" value="SIP_FAD-bd"/>
</dbReference>
<evidence type="ECO:0000313" key="2">
    <source>
        <dbReference type="EMBL" id="MPV37718.1"/>
    </source>
</evidence>
<evidence type="ECO:0000259" key="1">
    <source>
        <dbReference type="PROSITE" id="PS51384"/>
    </source>
</evidence>
<dbReference type="PROSITE" id="PS51384">
    <property type="entry name" value="FAD_FR"/>
    <property type="match status" value="1"/>
</dbReference>
<dbReference type="Pfam" id="PF04954">
    <property type="entry name" value="SIP"/>
    <property type="match status" value="1"/>
</dbReference>
<name>A0A6N7EKW1_9MICO</name>
<dbReference type="GO" id="GO:0016491">
    <property type="term" value="F:oxidoreductase activity"/>
    <property type="evidence" value="ECO:0007669"/>
    <property type="project" value="InterPro"/>
</dbReference>
<dbReference type="AlphaFoldDB" id="A0A6N7EKW1"/>
<dbReference type="RefSeq" id="WP_152196591.1">
    <property type="nucleotide sequence ID" value="NZ_VUKD01000006.1"/>
</dbReference>
<dbReference type="InterPro" id="IPR039261">
    <property type="entry name" value="FNR_nucleotide-bd"/>
</dbReference>
<gene>
    <name evidence="2" type="ORF">GB881_11820</name>
</gene>
<sequence length="336" mass="36972">MLTSVSRHGSRPEVVKDDRPAYRPFVVRVARVRALSPHFTRVTFTGPDLEWFGADRLDQRVKIVLPLPDGRLCDVGARDPEAIRAGTWYARWRDLPDDERSPFRTYTVRDVRPDAAEVDVDMVVHDDGGPAARWVARAAAGDEVILVGPDARSKDSHIGIDWDPGTATELLLAGDESAAPAICSILETLPAGRTARAFVEVPDPADFLDVELPPHAQITWLARGERTHGELLVPAVRDWVSGNATVVDDALAVSEQSLDDVDVDSEMLWDSPVVQVLPVDLCGRGGERCGSDFYAWFAGEAGAIKTLRRLLVSETGVCRRRVAFMGYWRLGRAEAQ</sequence>
<feature type="domain" description="FAD-binding FR-type" evidence="1">
    <location>
        <begin position="22"/>
        <end position="156"/>
    </location>
</feature>
<dbReference type="Pfam" id="PF08021">
    <property type="entry name" value="FAD_binding_9"/>
    <property type="match status" value="1"/>
</dbReference>
<comment type="caution">
    <text evidence="2">The sequence shown here is derived from an EMBL/GenBank/DDBJ whole genome shotgun (WGS) entry which is preliminary data.</text>
</comment>
<dbReference type="Gene3D" id="2.40.30.10">
    <property type="entry name" value="Translation factors"/>
    <property type="match status" value="1"/>
</dbReference>
<keyword evidence="3" id="KW-1185">Reference proteome</keyword>
<dbReference type="OrthoDB" id="3291337at2"/>
<reference evidence="2 3" key="1">
    <citation type="submission" date="2019-10" db="EMBL/GenBank/DDBJ databases">
        <title>Georgenia wutianyii sp. nov. and Georgenia yuyongxinii sp. nov. isolated from plateau pika (Ochotona curzoniae) in the Qinghai-Tibet plateau of China.</title>
        <authorList>
            <person name="Tian Z."/>
        </authorList>
    </citation>
    <scope>NUCLEOTIDE SEQUENCE [LARGE SCALE GENOMIC DNA]</scope>
    <source>
        <strain evidence="2 3">JCM 19765</strain>
    </source>
</reference>
<proteinExistence type="predicted"/>
<organism evidence="2 3">
    <name type="scientific">Georgenia subflava</name>
    <dbReference type="NCBI Taxonomy" id="1622177"/>
    <lineage>
        <taxon>Bacteria</taxon>
        <taxon>Bacillati</taxon>
        <taxon>Actinomycetota</taxon>
        <taxon>Actinomycetes</taxon>
        <taxon>Micrococcales</taxon>
        <taxon>Bogoriellaceae</taxon>
        <taxon>Georgenia</taxon>
    </lineage>
</organism>
<dbReference type="InterPro" id="IPR017927">
    <property type="entry name" value="FAD-bd_FR_type"/>
</dbReference>
<evidence type="ECO:0000313" key="3">
    <source>
        <dbReference type="Proteomes" id="UP000437709"/>
    </source>
</evidence>
<dbReference type="PANTHER" id="PTHR30157">
    <property type="entry name" value="FERRIC REDUCTASE, NADPH-DEPENDENT"/>
    <property type="match status" value="1"/>
</dbReference>
<accession>A0A6N7EKW1</accession>
<dbReference type="PANTHER" id="PTHR30157:SF0">
    <property type="entry name" value="NADPH-DEPENDENT FERRIC-CHELATE REDUCTASE"/>
    <property type="match status" value="1"/>
</dbReference>
<dbReference type="EMBL" id="WHPC01000046">
    <property type="protein sequence ID" value="MPV37718.1"/>
    <property type="molecule type" value="Genomic_DNA"/>
</dbReference>